<protein>
    <recommendedName>
        <fullName evidence="4">Glycosyltransferase RgtA/B/C/D-like domain-containing protein</fullName>
    </recommendedName>
</protein>
<feature type="transmembrane region" description="Helical" evidence="1">
    <location>
        <begin position="141"/>
        <end position="158"/>
    </location>
</feature>
<evidence type="ECO:0008006" key="4">
    <source>
        <dbReference type="Google" id="ProtNLM"/>
    </source>
</evidence>
<feature type="transmembrane region" description="Helical" evidence="1">
    <location>
        <begin position="170"/>
        <end position="192"/>
    </location>
</feature>
<keyword evidence="1" id="KW-0812">Transmembrane</keyword>
<name>A0A4R5QF39_9PROT</name>
<proteinExistence type="predicted"/>
<keyword evidence="1" id="KW-1133">Transmembrane helix</keyword>
<accession>A0A4R5QF39</accession>
<feature type="transmembrane region" description="Helical" evidence="1">
    <location>
        <begin position="398"/>
        <end position="424"/>
    </location>
</feature>
<feature type="transmembrane region" description="Helical" evidence="1">
    <location>
        <begin position="436"/>
        <end position="455"/>
    </location>
</feature>
<feature type="transmembrane region" description="Helical" evidence="1">
    <location>
        <begin position="462"/>
        <end position="482"/>
    </location>
</feature>
<feature type="transmembrane region" description="Helical" evidence="1">
    <location>
        <begin position="212"/>
        <end position="233"/>
    </location>
</feature>
<sequence>MSQRINMAPLSARRPIGFAFPGRFAWGGIDLWIQGVALLLTGLLVGRMARKLPVVPLTTGDSYAYQYLFNYRPPFYGWLVNAWQAVAGSVDYLPLAQLALVGIGVFVFAVELGRMLRSPLVPLLGVPVLLMHPGIHDAPSWMMTEAPFMALVLAGLAMQCRFVRRGGLDALLLAAACFTLATLTRSTGMAFLPLPLLAALCDRRVTLRLGALRAAASAGIAVVCVLIGMTWTWSRGGPFEIGSWAGISVLGKSLVLARPGELPLLPEPLATQVAEAADVSRQLTAEQPDLAARLRAQIQASSDVRYAVFWPAAETEWPAWAAADGRERDRLAKAISAPLIAAHRGEYLQMVANDWISLIIHPHYWPAAFTSTPAEPHRFAACAATETCWGIDRYDFPLFGLVPLFIVSVLGTLAALLLIPLAALPVLRRRGSPMLVLMWGGAMVVHGTLLATAAAEAGHMRYTVAPHAIDMMLLFWLAALVVRGRSGRGDLA</sequence>
<evidence type="ECO:0000313" key="2">
    <source>
        <dbReference type="EMBL" id="TDH61308.1"/>
    </source>
</evidence>
<gene>
    <name evidence="2" type="ORF">E2C06_17550</name>
</gene>
<dbReference type="EMBL" id="SMSJ01000023">
    <property type="protein sequence ID" value="TDH61308.1"/>
    <property type="molecule type" value="Genomic_DNA"/>
</dbReference>
<feature type="transmembrane region" description="Helical" evidence="1">
    <location>
        <begin position="92"/>
        <end position="112"/>
    </location>
</feature>
<reference evidence="2 3" key="1">
    <citation type="journal article" date="2016" name="J. Microbiol.">
        <title>Dankookia rubra gen. nov., sp. nov., an alphaproteobacterium isolated from sediment of a shallow stream.</title>
        <authorList>
            <person name="Kim W.H."/>
            <person name="Kim D.H."/>
            <person name="Kang K."/>
            <person name="Ahn T.Y."/>
        </authorList>
    </citation>
    <scope>NUCLEOTIDE SEQUENCE [LARGE SCALE GENOMIC DNA]</scope>
    <source>
        <strain evidence="2 3">JCM30602</strain>
    </source>
</reference>
<comment type="caution">
    <text evidence="2">The sequence shown here is derived from an EMBL/GenBank/DDBJ whole genome shotgun (WGS) entry which is preliminary data.</text>
</comment>
<dbReference type="Proteomes" id="UP000295096">
    <property type="component" value="Unassembled WGS sequence"/>
</dbReference>
<evidence type="ECO:0000313" key="3">
    <source>
        <dbReference type="Proteomes" id="UP000295096"/>
    </source>
</evidence>
<feature type="transmembrane region" description="Helical" evidence="1">
    <location>
        <begin position="24"/>
        <end position="45"/>
    </location>
</feature>
<organism evidence="2 3">
    <name type="scientific">Dankookia rubra</name>
    <dbReference type="NCBI Taxonomy" id="1442381"/>
    <lineage>
        <taxon>Bacteria</taxon>
        <taxon>Pseudomonadati</taxon>
        <taxon>Pseudomonadota</taxon>
        <taxon>Alphaproteobacteria</taxon>
        <taxon>Acetobacterales</taxon>
        <taxon>Roseomonadaceae</taxon>
        <taxon>Dankookia</taxon>
    </lineage>
</organism>
<keyword evidence="3" id="KW-1185">Reference proteome</keyword>
<dbReference type="AlphaFoldDB" id="A0A4R5QF39"/>
<evidence type="ECO:0000256" key="1">
    <source>
        <dbReference type="SAM" id="Phobius"/>
    </source>
</evidence>
<dbReference type="RefSeq" id="WP_133289914.1">
    <property type="nucleotide sequence ID" value="NZ_SMSJ01000023.1"/>
</dbReference>
<keyword evidence="1" id="KW-0472">Membrane</keyword>